<dbReference type="GO" id="GO:0006310">
    <property type="term" value="P:DNA recombination"/>
    <property type="evidence" value="ECO:0007669"/>
    <property type="project" value="TreeGrafter"/>
</dbReference>
<feature type="region of interest" description="Disordered" evidence="1">
    <location>
        <begin position="156"/>
        <end position="202"/>
    </location>
</feature>
<dbReference type="PANTHER" id="PTHR28527:SF1">
    <property type="entry name" value="SWI5-DEPENDENT RECOMBINATION DNA REPAIR PROTEIN 1"/>
    <property type="match status" value="1"/>
</dbReference>
<comment type="caution">
    <text evidence="2">The sequence shown here is derived from an EMBL/GenBank/DDBJ whole genome shotgun (WGS) entry which is preliminary data.</text>
</comment>
<dbReference type="PANTHER" id="PTHR28527">
    <property type="entry name" value="MATING-TYPE SWITCHING PROTEIN SWI2-RELATED"/>
    <property type="match status" value="1"/>
</dbReference>
<reference evidence="2 3" key="1">
    <citation type="submission" date="2016-11" db="EMBL/GenBank/DDBJ databases">
        <title>Draft Genome Assembly of Colletotrichum chlorophyti a pathogen of herbaceous plants.</title>
        <authorList>
            <person name="Gan P."/>
            <person name="Narusaka M."/>
            <person name="Tsushima A."/>
            <person name="Narusaka Y."/>
            <person name="Takano Y."/>
            <person name="Shirasu K."/>
        </authorList>
    </citation>
    <scope>NUCLEOTIDE SEQUENCE [LARGE SCALE GENOMIC DNA]</scope>
    <source>
        <strain evidence="2 3">NTL11</strain>
    </source>
</reference>
<dbReference type="STRING" id="708187.A0A1Q8RFG4"/>
<feature type="compositionally biased region" description="Acidic residues" evidence="1">
    <location>
        <begin position="185"/>
        <end position="202"/>
    </location>
</feature>
<dbReference type="Gene3D" id="6.10.140.1020">
    <property type="match status" value="1"/>
</dbReference>
<protein>
    <submittedName>
        <fullName evidence="2">Swi5-dependent recombination DNA repair protein 1</fullName>
    </submittedName>
</protein>
<gene>
    <name evidence="2" type="ORF">CCHL11_08418</name>
</gene>
<feature type="region of interest" description="Disordered" evidence="1">
    <location>
        <begin position="1"/>
        <end position="95"/>
    </location>
</feature>
<dbReference type="EMBL" id="MPGH01000209">
    <property type="protein sequence ID" value="OLN82883.1"/>
    <property type="molecule type" value="Genomic_DNA"/>
</dbReference>
<evidence type="ECO:0000256" key="1">
    <source>
        <dbReference type="SAM" id="MobiDB-lite"/>
    </source>
</evidence>
<sequence>MYTPATKRRRIDVANETLRKPFKSPVVPDPGCIDGAAASESRTPADHGTARTPVRQLSTPTRRPFSVPRRQSAMLPSPLWGDGSSKKVRATRQAEGREEIIRQARRIQGKAEGVEPDGELEALIRKWKDASRLAAEEVFEGSRERVQAMGGLRGLRRAGREKGSGHLGILSGGVTGGGENRDELNGDMDEDGEDGDDKDDEEFTMGTMLKSMNIDFDIIGYDEDTGWWRDG</sequence>
<dbReference type="AlphaFoldDB" id="A0A1Q8RFG4"/>
<evidence type="ECO:0000313" key="3">
    <source>
        <dbReference type="Proteomes" id="UP000186583"/>
    </source>
</evidence>
<accession>A0A1Q8RFG4</accession>
<organism evidence="2 3">
    <name type="scientific">Colletotrichum chlorophyti</name>
    <dbReference type="NCBI Taxonomy" id="708187"/>
    <lineage>
        <taxon>Eukaryota</taxon>
        <taxon>Fungi</taxon>
        <taxon>Dikarya</taxon>
        <taxon>Ascomycota</taxon>
        <taxon>Pezizomycotina</taxon>
        <taxon>Sordariomycetes</taxon>
        <taxon>Hypocreomycetidae</taxon>
        <taxon>Glomerellales</taxon>
        <taxon>Glomerellaceae</taxon>
        <taxon>Colletotrichum</taxon>
    </lineage>
</organism>
<keyword evidence="3" id="KW-1185">Reference proteome</keyword>
<proteinExistence type="predicted"/>
<dbReference type="Proteomes" id="UP000186583">
    <property type="component" value="Unassembled WGS sequence"/>
</dbReference>
<name>A0A1Q8RFG4_9PEZI</name>
<evidence type="ECO:0000313" key="2">
    <source>
        <dbReference type="EMBL" id="OLN82883.1"/>
    </source>
</evidence>
<dbReference type="OrthoDB" id="27934at2759"/>
<feature type="compositionally biased region" description="Basic residues" evidence="1">
    <location>
        <begin position="1"/>
        <end position="10"/>
    </location>
</feature>